<protein>
    <submittedName>
        <fullName evidence="3">Autotransporter-associated beta strand repeat-containing protein</fullName>
    </submittedName>
</protein>
<evidence type="ECO:0000313" key="4">
    <source>
        <dbReference type="Proteomes" id="UP001320876"/>
    </source>
</evidence>
<gene>
    <name evidence="3" type="ORF">OKA05_21085</name>
</gene>
<dbReference type="InterPro" id="IPR013425">
    <property type="entry name" value="Autotrns_rpt"/>
</dbReference>
<feature type="signal peptide" evidence="2">
    <location>
        <begin position="1"/>
        <end position="24"/>
    </location>
</feature>
<name>A0ABT3GNH7_9BACT</name>
<dbReference type="SUPFAM" id="SSF51126">
    <property type="entry name" value="Pectin lyase-like"/>
    <property type="match status" value="1"/>
</dbReference>
<evidence type="ECO:0000256" key="2">
    <source>
        <dbReference type="SAM" id="SignalP"/>
    </source>
</evidence>
<organism evidence="3 4">
    <name type="scientific">Luteolibacter arcticus</name>
    <dbReference type="NCBI Taxonomy" id="1581411"/>
    <lineage>
        <taxon>Bacteria</taxon>
        <taxon>Pseudomonadati</taxon>
        <taxon>Verrucomicrobiota</taxon>
        <taxon>Verrucomicrobiia</taxon>
        <taxon>Verrucomicrobiales</taxon>
        <taxon>Verrucomicrobiaceae</taxon>
        <taxon>Luteolibacter</taxon>
    </lineage>
</organism>
<feature type="chain" id="PRO_5045961260" evidence="2">
    <location>
        <begin position="25"/>
        <end position="1470"/>
    </location>
</feature>
<keyword evidence="1 2" id="KW-0732">Signal</keyword>
<sequence>MNPRNNPFTVASLLSVASLTSICAAPLYWKTSTAAAWTSATWATSPGGTYDQPWVAGSDVIFEDNLGTALTITGAATDFASITANENVTVTPGGTLGTGGTMAIVDVASGKTLNFAAQAISTAAGTGFVKNGAGIWSLANAGAYPGGFTLNAGTVAVGNANALGSGGALVINGGTIRSNDGTARNLGGKFSSITLGGNVTLGDTVSNGALTFNTNTSLGAATRTLAVNSAVTHTGIISGGAGVGIVKTGPGLLTLGGANTYTGTTSISNGVVSIATTGAIPGFATNGSYSVASGAGLAVANAVTDANIASMLGTTNFAGGSAIGFDTTAASRAYAVVLANTAQGSLGLVKEGANTLTLSTANTYTGGTTVNAGTVALSNATALGSGAVQVNGGATVTVNASLDVSNAVTLKRGTASRAQIILGSTNTGSTWSGNITVDNSNAVNNNFAAIQAGGNSAAVASVVSGNIGYSVLGGAGSATSQSLVLRTTDRFGKVTGSISLAEGYLQMLDSTKWEFSNTSNTWGTLDVSHAGAIATVGATNTLSPSGVVYSNVAGTLLLNNQLATTAYNQTIAGLGGNVKVGLLAGAATLTLNTSSDQSGSGVISGNISLVKSGAAKQTLTGANTYTGSTTINGGTLALGTTGTLSTGDLAISNATLDLRKGSANRTQTVNNLTLSGATLNIGLNASADQIEALGTTTVNGTNTLKLHGSVPTGVYNLITTQSALSGTFVLDTSGVTPSGFPTAYSGAIQGNSYVLTVTGAATPLTAYWRGDVSSVWSDSSAAPNSNWATDVTGTSDTGQIAGAITEVHFSATNAANKNTTLGADTSIYGLIFDENSGAATVGGANTLTILNDLGFGIDVFPGADATLSTGGIVCIATAAVQAGGTLTVNSGGLGSGPLVVDGILNLNMNVTQSSLGGLNTGVISRGIAGAGVLTVSTAANSLYEGAINNGAGTMALVKGGTVTPSTLTLSGTSDYTGGTTITGGILQANSSTALGSGTVAINGGQRLGLGDGVTLANAITVGANSSPQGNGLITAFPAASSTTTVTGPISITSAAAGGGHFVNSGVGTFDVKSVITSTVPVTHRSGTITYWGAVGTSYTAMSVTAGTARLAANNGLSPTATLTMGQSGASTLDLAGFNQTLVGITRFTPNPFAATIGNSSTATDSVLTTTGTSVFDGVIANAVSGGTRTTGLTVSSGALTLSGVNTYTGNTTIGTGAGLTLSDNAQLRFSIGVVSNSISGTGSAFINGDFNIDTTVSEAGPATSGTWNLETLGASSVYDTTFQVLSGTTPWTATGDVWTKTVGTKSYSFDEATGVLTMTTVSGGFDAWATSKGLAGGDAAFDADPDFDGIDNGLEFVLGGEPNPANPGSSSTALLPTVSQTGGNLTFTFKRKDLSESGVVLTFQWSTNLVFPSPANDVPVGQVDSTTDTITVDVTEDAPDADTDTIAITIPAAKAVGGKLFGRLSAVKVP</sequence>
<dbReference type="NCBIfam" id="TIGR02601">
    <property type="entry name" value="autotrns_rpt"/>
    <property type="match status" value="5"/>
</dbReference>
<dbReference type="Proteomes" id="UP001320876">
    <property type="component" value="Unassembled WGS sequence"/>
</dbReference>
<accession>A0ABT3GNH7</accession>
<evidence type="ECO:0000313" key="3">
    <source>
        <dbReference type="EMBL" id="MCW1925069.1"/>
    </source>
</evidence>
<dbReference type="RefSeq" id="WP_264489177.1">
    <property type="nucleotide sequence ID" value="NZ_JAPDDT010000012.1"/>
</dbReference>
<proteinExistence type="predicted"/>
<dbReference type="InterPro" id="IPR011050">
    <property type="entry name" value="Pectin_lyase_fold/virulence"/>
</dbReference>
<evidence type="ECO:0000256" key="1">
    <source>
        <dbReference type="ARBA" id="ARBA00022729"/>
    </source>
</evidence>
<comment type="caution">
    <text evidence="3">The sequence shown here is derived from an EMBL/GenBank/DDBJ whole genome shotgun (WGS) entry which is preliminary data.</text>
</comment>
<dbReference type="EMBL" id="JAPDDT010000012">
    <property type="protein sequence ID" value="MCW1925069.1"/>
    <property type="molecule type" value="Genomic_DNA"/>
</dbReference>
<dbReference type="Pfam" id="PF12951">
    <property type="entry name" value="PATR"/>
    <property type="match status" value="6"/>
</dbReference>
<keyword evidence="4" id="KW-1185">Reference proteome</keyword>
<reference evidence="3 4" key="1">
    <citation type="submission" date="2022-10" db="EMBL/GenBank/DDBJ databases">
        <title>Luteolibacter arcticus strain CCTCC AB 2014275, whole genome shotgun sequencing project.</title>
        <authorList>
            <person name="Zhao G."/>
            <person name="Shen L."/>
        </authorList>
    </citation>
    <scope>NUCLEOTIDE SEQUENCE [LARGE SCALE GENOMIC DNA]</scope>
    <source>
        <strain evidence="3 4">CCTCC AB 2014275</strain>
    </source>
</reference>